<dbReference type="InterPro" id="IPR044442">
    <property type="entry name" value="RNAse_III_DSRM__animal"/>
</dbReference>
<evidence type="ECO:0000256" key="17">
    <source>
        <dbReference type="ARBA" id="ARBA00022884"/>
    </source>
</evidence>
<comment type="cofactor">
    <cofactor evidence="2">
        <name>Mn(2+)</name>
        <dbReference type="ChEBI" id="CHEBI:29035"/>
    </cofactor>
</comment>
<keyword evidence="9" id="KW-0698">rRNA processing</keyword>
<feature type="compositionally biased region" description="Basic residues" evidence="26">
    <location>
        <begin position="188"/>
        <end position="200"/>
    </location>
</feature>
<dbReference type="Pfam" id="PF26050">
    <property type="entry name" value="Helical_CED_Drosha"/>
    <property type="match status" value="1"/>
</dbReference>
<evidence type="ECO:0000259" key="28">
    <source>
        <dbReference type="PROSITE" id="PS50142"/>
    </source>
</evidence>
<evidence type="ECO:0000256" key="26">
    <source>
        <dbReference type="SAM" id="MobiDB-lite"/>
    </source>
</evidence>
<dbReference type="GO" id="GO:0004525">
    <property type="term" value="F:ribonuclease III activity"/>
    <property type="evidence" value="ECO:0007669"/>
    <property type="project" value="UniProtKB-EC"/>
</dbReference>
<dbReference type="PANTHER" id="PTHR11207">
    <property type="entry name" value="RIBONUCLEASE III"/>
    <property type="match status" value="1"/>
</dbReference>
<keyword evidence="16" id="KW-0460">Magnesium</keyword>
<evidence type="ECO:0000256" key="11">
    <source>
        <dbReference type="ARBA" id="ARBA00022723"/>
    </source>
</evidence>
<proteinExistence type="inferred from homology"/>
<dbReference type="GO" id="GO:0046872">
    <property type="term" value="F:metal ion binding"/>
    <property type="evidence" value="ECO:0007669"/>
    <property type="project" value="UniProtKB-KW"/>
</dbReference>
<keyword evidence="11" id="KW-0479">Metal-binding</keyword>
<evidence type="ECO:0000256" key="20">
    <source>
        <dbReference type="ARBA" id="ARBA00023242"/>
    </source>
</evidence>
<dbReference type="GO" id="GO:0006364">
    <property type="term" value="P:rRNA processing"/>
    <property type="evidence" value="ECO:0007669"/>
    <property type="project" value="UniProtKB-KW"/>
</dbReference>
<comment type="subcellular location">
    <subcellularLocation>
        <location evidence="4">Nucleus</location>
    </subcellularLocation>
</comment>
<keyword evidence="8" id="KW-0690">Ribosome biogenesis</keyword>
<keyword evidence="15" id="KW-0378">Hydrolase</keyword>
<dbReference type="Gene3D" id="1.10.1520.10">
    <property type="entry name" value="Ribonuclease III domain"/>
    <property type="match status" value="2"/>
</dbReference>
<dbReference type="SMART" id="SM00535">
    <property type="entry name" value="RIBOc"/>
    <property type="match status" value="2"/>
</dbReference>
<dbReference type="HAMAP" id="MF_00104">
    <property type="entry name" value="RNase_III"/>
    <property type="match status" value="1"/>
</dbReference>
<evidence type="ECO:0000256" key="14">
    <source>
        <dbReference type="ARBA" id="ARBA00022782"/>
    </source>
</evidence>
<evidence type="ECO:0000256" key="23">
    <source>
        <dbReference type="ARBA" id="ARBA00078955"/>
    </source>
</evidence>
<evidence type="ECO:0000256" key="7">
    <source>
        <dbReference type="ARBA" id="ARBA00017706"/>
    </source>
</evidence>
<dbReference type="FunFam" id="3.30.160.20:FF:000012">
    <property type="entry name" value="Drosha ribonuclease III"/>
    <property type="match status" value="1"/>
</dbReference>
<dbReference type="GO" id="GO:0007506">
    <property type="term" value="P:gonadal mesoderm development"/>
    <property type="evidence" value="ECO:0007669"/>
    <property type="project" value="UniProtKB-KW"/>
</dbReference>
<dbReference type="PROSITE" id="PS50137">
    <property type="entry name" value="DS_RBD"/>
    <property type="match status" value="1"/>
</dbReference>
<protein>
    <recommendedName>
        <fullName evidence="7">Ribonuclease 3</fullName>
        <ecNumber evidence="6">3.1.26.3</ecNumber>
    </recommendedName>
    <alternativeName>
        <fullName evidence="21">Ribonuclease III</fullName>
    </alternativeName>
    <alternativeName>
        <fullName evidence="23 24">protein Drosha</fullName>
    </alternativeName>
</protein>
<evidence type="ECO:0000256" key="10">
    <source>
        <dbReference type="ARBA" id="ARBA00022722"/>
    </source>
</evidence>
<evidence type="ECO:0000256" key="25">
    <source>
        <dbReference type="PROSITE-ProRule" id="PRU00266"/>
    </source>
</evidence>
<dbReference type="GO" id="GO:0070877">
    <property type="term" value="C:microprocessor complex"/>
    <property type="evidence" value="ECO:0007669"/>
    <property type="project" value="TreeGrafter"/>
</dbReference>
<feature type="domain" description="RNase III" evidence="28">
    <location>
        <begin position="587"/>
        <end position="765"/>
    </location>
</feature>
<dbReference type="SUPFAM" id="SSF69065">
    <property type="entry name" value="RNase III domain-like"/>
    <property type="match status" value="2"/>
</dbReference>
<evidence type="ECO:0000256" key="19">
    <source>
        <dbReference type="ARBA" id="ARBA00023211"/>
    </source>
</evidence>
<name>A0A914CFX2_9BILA</name>
<keyword evidence="18" id="KW-0334">Gonadal differentiation</keyword>
<evidence type="ECO:0000256" key="9">
    <source>
        <dbReference type="ARBA" id="ARBA00022552"/>
    </source>
</evidence>
<dbReference type="InterPro" id="IPR036389">
    <property type="entry name" value="RNase_III_sf"/>
</dbReference>
<dbReference type="WBParaSite" id="ACRNAN_scaffold1042.g18530.t1">
    <property type="protein sequence ID" value="ACRNAN_scaffold1042.g18530.t1"/>
    <property type="gene ID" value="ACRNAN_scaffold1042.g18530"/>
</dbReference>
<keyword evidence="13" id="KW-0255">Endonuclease</keyword>
<keyword evidence="20" id="KW-0539">Nucleus</keyword>
<dbReference type="Pfam" id="PF00636">
    <property type="entry name" value="Ribonuclease_3"/>
    <property type="match status" value="1"/>
</dbReference>
<dbReference type="PROSITE" id="PS00517">
    <property type="entry name" value="RNASE_3_1"/>
    <property type="match status" value="1"/>
</dbReference>
<dbReference type="SMART" id="SM00358">
    <property type="entry name" value="DSRM"/>
    <property type="match status" value="1"/>
</dbReference>
<evidence type="ECO:0000256" key="22">
    <source>
        <dbReference type="ARBA" id="ARBA00060285"/>
    </source>
</evidence>
<sequence>MEVDEQLSAISDNEIEEETSPKKQAKSLWNDEAINKQMQRITAADFEETRDLSDTDDEFDPNSLKVAESDYGIKMLDARKYYAKSTDKNQMSTYELVQIQKQFEEKVLHHIAKDKKKQPKSDPPEPPAFHTNCSCGHGKAEVFSSDSESSSNSSSSSSSESDEEGKVKDDIKMELDDEDDREGPKKYTDKKKQKRKKGPKKANENEHSIIAREEINRKRTHPAGLHPDIAFNEPGQSNDGPHCKCSWAAKKSGVRHNKFVGENHIELCDYSFSNHNKLYHYVLKIEPNPGDFSRKPTQIRINAEIYKFDGFSVFFHQPLPDAFPQSPLSQWSNEYKVKFVKERTPENFTIKDLELFHTYLFEDIMEMYDLNRSPNLENMPSCFLYHCMPRFVRILNDDVKELLPMSKVLRHFTKAYKPFVSKEEAKHLAKSPEALGEYARNFRGQIFINPQKKPSAIRVDLIDPHDFDNKIKGYYPNFTHFGMRPSAYDYSVKPAYQRALKSFIKLRHLLSMKGKLTSFDRDELAEKEQLVRKLKGECKLKRDIVVTMSSKGFYQTGLYPDIIQHAVMLILACSHVRFHWSLRVFEEERIKYKFKNRSLLELALTHPSYRSNYGTNPDHAKNTLINCGIRPLKGFQFKKEQNFNNMRKRGINVLMEIMSRFGSKKVENSPISHNERLEFLGDAVIEFITTVHLFFLFPDLEEGGLATYRSALVQNKNLAALAKKIGLEEFMLYAHGPDLCHESDLRHAMANAFEALMAAVYLDSSVNECDKIFSRAMYGDDLESFKKWTTLPEHPLKSKNPSGDRHLIDKVPCLKLLSEFEDNIGVKFLHIRLLAKAFTRRNVGYNNLTMGHNQRLEFLGDTVLQLITTVYLYKHFPYHHEGHLSLLRTCLVSNKTQAVICDDLVMQKYLVIPKVMQKQHIVGQLRQKDKADLVEAFLGALYVDRGLDYCRTFCRVCFFPRLKYFILTQRWNDPKSQLQQCCLTLRQVDSGEPDIPEYKTIGVEGPTNTRVYRVAVYFRNKRLAEGVGHSVQMAEMQAAENALIERADLFPAFKISDTYLGASMKQDQTQKSPRKRPANKNVIRSPVKRMRFSKVSNLRNKPSFGKAITKFHK</sequence>
<feature type="domain" description="RNase III" evidence="28">
    <location>
        <begin position="817"/>
        <end position="946"/>
    </location>
</feature>
<feature type="compositionally biased region" description="Basic and acidic residues" evidence="26">
    <location>
        <begin position="164"/>
        <end position="174"/>
    </location>
</feature>
<evidence type="ECO:0000256" key="4">
    <source>
        <dbReference type="ARBA" id="ARBA00004123"/>
    </source>
</evidence>
<keyword evidence="19" id="KW-0464">Manganese</keyword>
<dbReference type="AlphaFoldDB" id="A0A914CFX2"/>
<dbReference type="Pfam" id="PF14622">
    <property type="entry name" value="Ribonucleas_3_3"/>
    <property type="match status" value="1"/>
</dbReference>
<comment type="function">
    <text evidence="22">Executes the initial step of microRNA (miRNA) processing in the nucleus, that is the cleavage of pri-miRNA to release pre-miRNA. Involved in pre-rRNA processing. Cleaves double-strand RNA and does not cleave single-strand RNA. Involved in fertility. Required for the function or synthesis of the let-7 miRNA.</text>
</comment>
<dbReference type="InterPro" id="IPR014720">
    <property type="entry name" value="dsRBD_dom"/>
</dbReference>
<dbReference type="Proteomes" id="UP000887540">
    <property type="component" value="Unplaced"/>
</dbReference>
<keyword evidence="17 25" id="KW-0694">RNA-binding</keyword>
<evidence type="ECO:0000313" key="30">
    <source>
        <dbReference type="WBParaSite" id="ACRNAN_scaffold1042.g18530.t1"/>
    </source>
</evidence>
<dbReference type="GO" id="GO:0031053">
    <property type="term" value="P:primary miRNA processing"/>
    <property type="evidence" value="ECO:0007669"/>
    <property type="project" value="TreeGrafter"/>
</dbReference>
<evidence type="ECO:0000256" key="21">
    <source>
        <dbReference type="ARBA" id="ARBA00032486"/>
    </source>
</evidence>
<dbReference type="CDD" id="cd19877">
    <property type="entry name" value="DSRM_RNAse_III_meta_like"/>
    <property type="match status" value="1"/>
</dbReference>
<evidence type="ECO:0000256" key="12">
    <source>
        <dbReference type="ARBA" id="ARBA00022737"/>
    </source>
</evidence>
<dbReference type="InterPro" id="IPR011907">
    <property type="entry name" value="RNase_III"/>
</dbReference>
<evidence type="ECO:0000256" key="16">
    <source>
        <dbReference type="ARBA" id="ARBA00022842"/>
    </source>
</evidence>
<evidence type="ECO:0000256" key="1">
    <source>
        <dbReference type="ARBA" id="ARBA00000109"/>
    </source>
</evidence>
<comment type="catalytic activity">
    <reaction evidence="1">
        <text>Endonucleolytic cleavage to 5'-phosphomonoester.</text>
        <dbReference type="EC" id="3.1.26.3"/>
    </reaction>
</comment>
<evidence type="ECO:0000256" key="5">
    <source>
        <dbReference type="ARBA" id="ARBA00010183"/>
    </source>
</evidence>
<reference evidence="30" key="1">
    <citation type="submission" date="2022-11" db="UniProtKB">
        <authorList>
            <consortium name="WormBaseParasite"/>
        </authorList>
    </citation>
    <scope>IDENTIFICATION</scope>
</reference>
<dbReference type="GO" id="GO:0003723">
    <property type="term" value="F:RNA binding"/>
    <property type="evidence" value="ECO:0007669"/>
    <property type="project" value="UniProtKB-UniRule"/>
</dbReference>
<keyword evidence="14" id="KW-0221">Differentiation</keyword>
<feature type="compositionally biased region" description="Basic residues" evidence="26">
    <location>
        <begin position="109"/>
        <end position="118"/>
    </location>
</feature>
<keyword evidence="29" id="KW-1185">Reference proteome</keyword>
<dbReference type="GO" id="GO:0030154">
    <property type="term" value="P:cell differentiation"/>
    <property type="evidence" value="ECO:0007669"/>
    <property type="project" value="UniProtKB-KW"/>
</dbReference>
<dbReference type="FunFam" id="1.10.1520.10:FF:000002">
    <property type="entry name" value="Drosha ribonuclease III"/>
    <property type="match status" value="1"/>
</dbReference>
<dbReference type="EC" id="3.1.26.3" evidence="6"/>
<evidence type="ECO:0000256" key="2">
    <source>
        <dbReference type="ARBA" id="ARBA00001936"/>
    </source>
</evidence>
<evidence type="ECO:0000256" key="13">
    <source>
        <dbReference type="ARBA" id="ARBA00022759"/>
    </source>
</evidence>
<evidence type="ECO:0000256" key="18">
    <source>
        <dbReference type="ARBA" id="ARBA00023156"/>
    </source>
</evidence>
<dbReference type="CDD" id="cd00593">
    <property type="entry name" value="RIBOc"/>
    <property type="match status" value="2"/>
</dbReference>
<feature type="region of interest" description="Disordered" evidence="26">
    <location>
        <begin position="108"/>
        <end position="219"/>
    </location>
</feature>
<dbReference type="InterPro" id="IPR000999">
    <property type="entry name" value="RNase_III_dom"/>
</dbReference>
<evidence type="ECO:0000256" key="6">
    <source>
        <dbReference type="ARBA" id="ARBA00012177"/>
    </source>
</evidence>
<feature type="compositionally biased region" description="Low complexity" evidence="26">
    <location>
        <begin position="144"/>
        <end position="159"/>
    </location>
</feature>
<feature type="region of interest" description="Disordered" evidence="26">
    <location>
        <begin position="1"/>
        <end position="31"/>
    </location>
</feature>
<evidence type="ECO:0000259" key="27">
    <source>
        <dbReference type="PROSITE" id="PS50137"/>
    </source>
</evidence>
<feature type="region of interest" description="Disordered" evidence="26">
    <location>
        <begin position="1064"/>
        <end position="1084"/>
    </location>
</feature>
<evidence type="ECO:0000256" key="15">
    <source>
        <dbReference type="ARBA" id="ARBA00022801"/>
    </source>
</evidence>
<evidence type="ECO:0000313" key="29">
    <source>
        <dbReference type="Proteomes" id="UP000887540"/>
    </source>
</evidence>
<dbReference type="PROSITE" id="PS50142">
    <property type="entry name" value="RNASE_3_2"/>
    <property type="match status" value="2"/>
</dbReference>
<dbReference type="Pfam" id="PF00035">
    <property type="entry name" value="dsrm"/>
    <property type="match status" value="1"/>
</dbReference>
<evidence type="ECO:0000256" key="3">
    <source>
        <dbReference type="ARBA" id="ARBA00001946"/>
    </source>
</evidence>
<feature type="compositionally biased region" description="Basic and acidic residues" evidence="26">
    <location>
        <begin position="201"/>
        <end position="217"/>
    </location>
</feature>
<evidence type="ECO:0000256" key="8">
    <source>
        <dbReference type="ARBA" id="ARBA00022517"/>
    </source>
</evidence>
<dbReference type="Gene3D" id="3.30.160.20">
    <property type="match status" value="1"/>
</dbReference>
<dbReference type="SUPFAM" id="SSF54768">
    <property type="entry name" value="dsRNA-binding domain-like"/>
    <property type="match status" value="1"/>
</dbReference>
<organism evidence="29 30">
    <name type="scientific">Acrobeloides nanus</name>
    <dbReference type="NCBI Taxonomy" id="290746"/>
    <lineage>
        <taxon>Eukaryota</taxon>
        <taxon>Metazoa</taxon>
        <taxon>Ecdysozoa</taxon>
        <taxon>Nematoda</taxon>
        <taxon>Chromadorea</taxon>
        <taxon>Rhabditida</taxon>
        <taxon>Tylenchina</taxon>
        <taxon>Cephalobomorpha</taxon>
        <taxon>Cephaloboidea</taxon>
        <taxon>Cephalobidae</taxon>
        <taxon>Acrobeloides</taxon>
    </lineage>
</organism>
<accession>A0A914CFX2</accession>
<keyword evidence="12" id="KW-0677">Repeat</keyword>
<comment type="similarity">
    <text evidence="5">Belongs to the ribonuclease III family.</text>
</comment>
<feature type="domain" description="DRBM" evidence="27">
    <location>
        <begin position="973"/>
        <end position="1048"/>
    </location>
</feature>
<dbReference type="InterPro" id="IPR058938">
    <property type="entry name" value="Helical_CED_Drosha"/>
</dbReference>
<dbReference type="GO" id="GO:0031054">
    <property type="term" value="P:pre-miRNA processing"/>
    <property type="evidence" value="ECO:0007669"/>
    <property type="project" value="InterPro"/>
</dbReference>
<keyword evidence="10" id="KW-0540">Nuclease</keyword>
<evidence type="ECO:0000256" key="24">
    <source>
        <dbReference type="ARBA" id="ARBA00083702"/>
    </source>
</evidence>
<dbReference type="PANTHER" id="PTHR11207:SF0">
    <property type="entry name" value="RIBONUCLEASE 3"/>
    <property type="match status" value="1"/>
</dbReference>
<comment type="cofactor">
    <cofactor evidence="3">
        <name>Mg(2+)</name>
        <dbReference type="ChEBI" id="CHEBI:18420"/>
    </cofactor>
</comment>